<dbReference type="InterPro" id="IPR039331">
    <property type="entry name" value="PAPs-like"/>
</dbReference>
<dbReference type="PANTHER" id="PTHR22953:SF153">
    <property type="entry name" value="PURPLE ACID PHOSPHATASE"/>
    <property type="match status" value="1"/>
</dbReference>
<name>A0A1V9F863_9BACT</name>
<dbReference type="RefSeq" id="WP_081197384.1">
    <property type="nucleotide sequence ID" value="NZ_FOCZ01000003.1"/>
</dbReference>
<dbReference type="GO" id="GO:0003993">
    <property type="term" value="F:acid phosphatase activity"/>
    <property type="evidence" value="ECO:0007669"/>
    <property type="project" value="InterPro"/>
</dbReference>
<evidence type="ECO:0000313" key="5">
    <source>
        <dbReference type="Proteomes" id="UP000192610"/>
    </source>
</evidence>
<evidence type="ECO:0000256" key="2">
    <source>
        <dbReference type="SAM" id="SignalP"/>
    </source>
</evidence>
<feature type="signal peptide" evidence="2">
    <location>
        <begin position="1"/>
        <end position="18"/>
    </location>
</feature>
<dbReference type="Gene3D" id="3.90.182.10">
    <property type="entry name" value="Toxin - Anthrax Protective Antigen,domain 1"/>
    <property type="match status" value="1"/>
</dbReference>
<dbReference type="AlphaFoldDB" id="A0A1V9F863"/>
<dbReference type="InterPro" id="IPR015914">
    <property type="entry name" value="PAPs_N"/>
</dbReference>
<feature type="chain" id="PRO_5010739896" description="PA14 domain-containing protein" evidence="2">
    <location>
        <begin position="19"/>
        <end position="629"/>
    </location>
</feature>
<dbReference type="PROSITE" id="PS51820">
    <property type="entry name" value="PA14"/>
    <property type="match status" value="1"/>
</dbReference>
<evidence type="ECO:0000256" key="1">
    <source>
        <dbReference type="ARBA" id="ARBA00022729"/>
    </source>
</evidence>
<dbReference type="Gene3D" id="2.60.40.380">
    <property type="entry name" value="Purple acid phosphatase-like, N-terminal"/>
    <property type="match status" value="1"/>
</dbReference>
<dbReference type="InterPro" id="IPR029052">
    <property type="entry name" value="Metallo-depent_PP-like"/>
</dbReference>
<dbReference type="SMART" id="SM00758">
    <property type="entry name" value="PA14"/>
    <property type="match status" value="1"/>
</dbReference>
<dbReference type="InterPro" id="IPR004843">
    <property type="entry name" value="Calcineurin-like_PHP"/>
</dbReference>
<dbReference type="SUPFAM" id="SSF56300">
    <property type="entry name" value="Metallo-dependent phosphatases"/>
    <property type="match status" value="1"/>
</dbReference>
<comment type="caution">
    <text evidence="4">The sequence shown here is derived from an EMBL/GenBank/DDBJ whole genome shotgun (WGS) entry which is preliminary data.</text>
</comment>
<dbReference type="Pfam" id="PF00149">
    <property type="entry name" value="Metallophos"/>
    <property type="match status" value="1"/>
</dbReference>
<dbReference type="OrthoDB" id="9809781at2"/>
<dbReference type="InterPro" id="IPR008963">
    <property type="entry name" value="Purple_acid_Pase-like_N"/>
</dbReference>
<dbReference type="Gene3D" id="3.60.21.10">
    <property type="match status" value="1"/>
</dbReference>
<dbReference type="SUPFAM" id="SSF49363">
    <property type="entry name" value="Purple acid phosphatase, N-terminal domain"/>
    <property type="match status" value="1"/>
</dbReference>
<feature type="domain" description="PA14" evidence="3">
    <location>
        <begin position="487"/>
        <end position="626"/>
    </location>
</feature>
<dbReference type="Pfam" id="PF07691">
    <property type="entry name" value="PA14"/>
    <property type="match status" value="1"/>
</dbReference>
<proteinExistence type="predicted"/>
<dbReference type="EMBL" id="LVXG01000003">
    <property type="protein sequence ID" value="OQP54554.1"/>
    <property type="molecule type" value="Genomic_DNA"/>
</dbReference>
<gene>
    <name evidence="4" type="ORF">A4H97_21535</name>
</gene>
<keyword evidence="5" id="KW-1185">Reference proteome</keyword>
<dbReference type="InterPro" id="IPR011658">
    <property type="entry name" value="PA14_dom"/>
</dbReference>
<dbReference type="SUPFAM" id="SSF56988">
    <property type="entry name" value="Anthrax protective antigen"/>
    <property type="match status" value="1"/>
</dbReference>
<keyword evidence="1 2" id="KW-0732">Signal</keyword>
<dbReference type="STRING" id="354355.SAMN05660816_01821"/>
<dbReference type="InterPro" id="IPR037524">
    <property type="entry name" value="PA14/GLEYA"/>
</dbReference>
<accession>A0A1V9F863</accession>
<reference evidence="5" key="1">
    <citation type="submission" date="2016-04" db="EMBL/GenBank/DDBJ databases">
        <authorList>
            <person name="Chen L."/>
            <person name="Zhuang W."/>
            <person name="Wang G."/>
        </authorList>
    </citation>
    <scope>NUCLEOTIDE SEQUENCE [LARGE SCALE GENOMIC DNA]</scope>
    <source>
        <strain evidence="5">17621</strain>
    </source>
</reference>
<protein>
    <recommendedName>
        <fullName evidence="3">PA14 domain-containing protein</fullName>
    </recommendedName>
</protein>
<dbReference type="GO" id="GO:0046872">
    <property type="term" value="F:metal ion binding"/>
    <property type="evidence" value="ECO:0007669"/>
    <property type="project" value="InterPro"/>
</dbReference>
<dbReference type="PANTHER" id="PTHR22953">
    <property type="entry name" value="ACID PHOSPHATASE RELATED"/>
    <property type="match status" value="1"/>
</dbReference>
<evidence type="ECO:0000259" key="3">
    <source>
        <dbReference type="PROSITE" id="PS51820"/>
    </source>
</evidence>
<dbReference type="Proteomes" id="UP000192610">
    <property type="component" value="Unassembled WGS sequence"/>
</dbReference>
<evidence type="ECO:0000313" key="4">
    <source>
        <dbReference type="EMBL" id="OQP54554.1"/>
    </source>
</evidence>
<organism evidence="4 5">
    <name type="scientific">Niastella yeongjuensis</name>
    <dbReference type="NCBI Taxonomy" id="354355"/>
    <lineage>
        <taxon>Bacteria</taxon>
        <taxon>Pseudomonadati</taxon>
        <taxon>Bacteroidota</taxon>
        <taxon>Chitinophagia</taxon>
        <taxon>Chitinophagales</taxon>
        <taxon>Chitinophagaceae</taxon>
        <taxon>Niastella</taxon>
    </lineage>
</organism>
<sequence>MKFVTVILSLLISNFAFSTRVPRFIVKPYLQFATQTGITILWETSEPGKSWVEYGPALYNATAPNLSRRTMDFSNTVMHTAVLDSLQAETVYFYRAVTVAAGGDSLISEVSCFKTAVKDNTPFAFTVFSDSQNNPEAWGRISELAYNERPNFALHGGDIVDYGYVKSNWVDHFMAPGNLFMSKYPIYSIPGNHEHDAPYYYQYMRNPGNGYFYSFRYGNAQFFMLNTSYSVLPGSEQYDWLEWELAHSTATWKIVTHHYPPFSSDENDFGDTRKSLAREGNHYLEPARGLYEKYGVDIVFYGHIHTYERTWPIYKGKPTTKGGVIYLNVGGSGGDLEHSAPLRSWFTNKVKTAYHFGSVKIHENDLQFQAIDETGAVFDAFELKKEGNWHDVTAVRKMPPAPHIIATQSVFTNQLSVSIDKAFSDLEVRYTTDGSNPTRSAALYKAPLQLSQSVSVKAVAFSKEGSSNLAERKFVKQEFFNAQNAGTLNQGLNYRYGSGTIKSLDDFEKLSFEKTGVTPGYNFEGMFPRAHFWGAAFTGYIRIDSAGVYRFTGHGENWLRFSIDDQLLIDEFDRDINNGNGGPGEIALQAGLHRVKILYYDVERPASIDLFMQKIGGERKALDPALLFH</sequence>
<dbReference type="InterPro" id="IPR059177">
    <property type="entry name" value="GH29D-like_dom"/>
</dbReference>
<dbReference type="Pfam" id="PF16656">
    <property type="entry name" value="Pur_ac_phosph_N"/>
    <property type="match status" value="1"/>
</dbReference>
<dbReference type="Pfam" id="PF13290">
    <property type="entry name" value="CHB_HEX_C_1"/>
    <property type="match status" value="1"/>
</dbReference>